<dbReference type="PROSITE" id="PS50122">
    <property type="entry name" value="CHEB"/>
    <property type="match status" value="1"/>
</dbReference>
<dbReference type="Proteomes" id="UP000219111">
    <property type="component" value="Unassembled WGS sequence"/>
</dbReference>
<dbReference type="GO" id="GO:0005737">
    <property type="term" value="C:cytoplasm"/>
    <property type="evidence" value="ECO:0007669"/>
    <property type="project" value="InterPro"/>
</dbReference>
<dbReference type="GO" id="GO:0008984">
    <property type="term" value="F:protein-glutamate methylesterase activity"/>
    <property type="evidence" value="ECO:0007669"/>
    <property type="project" value="UniProtKB-EC"/>
</dbReference>
<comment type="caution">
    <text evidence="4">Lacks conserved residue(s) required for the propagation of feature annotation.</text>
</comment>
<feature type="non-terminal residue" evidence="6">
    <location>
        <position position="1"/>
    </location>
</feature>
<accession>A0A285T0Y5</accession>
<dbReference type="InterPro" id="IPR035909">
    <property type="entry name" value="CheB_C"/>
</dbReference>
<evidence type="ECO:0000256" key="3">
    <source>
        <dbReference type="ARBA" id="ARBA00048267"/>
    </source>
</evidence>
<keyword evidence="7" id="KW-1185">Reference proteome</keyword>
<dbReference type="SUPFAM" id="SSF52738">
    <property type="entry name" value="Methylesterase CheB, C-terminal domain"/>
    <property type="match status" value="1"/>
</dbReference>
<evidence type="ECO:0000256" key="2">
    <source>
        <dbReference type="ARBA" id="ARBA00039140"/>
    </source>
</evidence>
<evidence type="ECO:0000313" key="7">
    <source>
        <dbReference type="Proteomes" id="UP000219111"/>
    </source>
</evidence>
<dbReference type="Pfam" id="PF01339">
    <property type="entry name" value="CheB_methylest"/>
    <property type="match status" value="1"/>
</dbReference>
<dbReference type="GO" id="GO:0000156">
    <property type="term" value="F:phosphorelay response regulator activity"/>
    <property type="evidence" value="ECO:0007669"/>
    <property type="project" value="InterPro"/>
</dbReference>
<evidence type="ECO:0000256" key="1">
    <source>
        <dbReference type="ARBA" id="ARBA00022801"/>
    </source>
</evidence>
<protein>
    <recommendedName>
        <fullName evidence="2">protein-glutamate methylesterase</fullName>
        <ecNumber evidence="2">3.1.1.61</ecNumber>
    </recommendedName>
</protein>
<dbReference type="EMBL" id="OBMT01000012">
    <property type="protein sequence ID" value="SOC14878.1"/>
    <property type="molecule type" value="Genomic_DNA"/>
</dbReference>
<evidence type="ECO:0000256" key="4">
    <source>
        <dbReference type="PROSITE-ProRule" id="PRU00050"/>
    </source>
</evidence>
<keyword evidence="1" id="KW-0378">Hydrolase</keyword>
<name>A0A285T0Y5_9RHOB</name>
<dbReference type="EC" id="3.1.1.61" evidence="2"/>
<dbReference type="InterPro" id="IPR000673">
    <property type="entry name" value="Sig_transdc_resp-reg_Me-estase"/>
</dbReference>
<sequence length="60" mass="6503">LEIRQAGGTTIAQDEESCIVFGMPKEAIERGAAMKVLPLSRMAQAIVQIRHTPIETVKPA</sequence>
<dbReference type="PANTHER" id="PTHR42872:SF6">
    <property type="entry name" value="PROTEIN-GLUTAMATE METHYLESTERASE_PROTEIN-GLUTAMINE GLUTAMINASE"/>
    <property type="match status" value="1"/>
</dbReference>
<feature type="domain" description="CheB-type methylesterase" evidence="5">
    <location>
        <begin position="1"/>
        <end position="48"/>
    </location>
</feature>
<proteinExistence type="predicted"/>
<evidence type="ECO:0000259" key="5">
    <source>
        <dbReference type="PROSITE" id="PS50122"/>
    </source>
</evidence>
<dbReference type="Gene3D" id="3.40.50.180">
    <property type="entry name" value="Methylesterase CheB, C-terminal domain"/>
    <property type="match status" value="1"/>
</dbReference>
<evidence type="ECO:0000313" key="6">
    <source>
        <dbReference type="EMBL" id="SOC14878.1"/>
    </source>
</evidence>
<organism evidence="6 7">
    <name type="scientific">Rhodobacter maris</name>
    <dbReference type="NCBI Taxonomy" id="446682"/>
    <lineage>
        <taxon>Bacteria</taxon>
        <taxon>Pseudomonadati</taxon>
        <taxon>Pseudomonadota</taxon>
        <taxon>Alphaproteobacteria</taxon>
        <taxon>Rhodobacterales</taxon>
        <taxon>Rhodobacter group</taxon>
        <taxon>Rhodobacter</taxon>
    </lineage>
</organism>
<dbReference type="AlphaFoldDB" id="A0A285T0Y5"/>
<dbReference type="PANTHER" id="PTHR42872">
    <property type="entry name" value="PROTEIN-GLUTAMATE METHYLESTERASE/PROTEIN-GLUTAMINE GLUTAMINASE"/>
    <property type="match status" value="1"/>
</dbReference>
<dbReference type="GO" id="GO:0006935">
    <property type="term" value="P:chemotaxis"/>
    <property type="evidence" value="ECO:0007669"/>
    <property type="project" value="InterPro"/>
</dbReference>
<gene>
    <name evidence="6" type="ORF">SAMN05877831_11289</name>
</gene>
<comment type="catalytic activity">
    <reaction evidence="3">
        <text>[protein]-L-glutamate 5-O-methyl ester + H2O = L-glutamyl-[protein] + methanol + H(+)</text>
        <dbReference type="Rhea" id="RHEA:23236"/>
        <dbReference type="Rhea" id="RHEA-COMP:10208"/>
        <dbReference type="Rhea" id="RHEA-COMP:10311"/>
        <dbReference type="ChEBI" id="CHEBI:15377"/>
        <dbReference type="ChEBI" id="CHEBI:15378"/>
        <dbReference type="ChEBI" id="CHEBI:17790"/>
        <dbReference type="ChEBI" id="CHEBI:29973"/>
        <dbReference type="ChEBI" id="CHEBI:82795"/>
        <dbReference type="EC" id="3.1.1.61"/>
    </reaction>
</comment>
<dbReference type="RefSeq" id="WP_281254756.1">
    <property type="nucleotide sequence ID" value="NZ_OBMT01000012.1"/>
</dbReference>
<reference evidence="7" key="1">
    <citation type="submission" date="2017-08" db="EMBL/GenBank/DDBJ databases">
        <authorList>
            <person name="Varghese N."/>
            <person name="Submissions S."/>
        </authorList>
    </citation>
    <scope>NUCLEOTIDE SEQUENCE [LARGE SCALE GENOMIC DNA]</scope>
    <source>
        <strain evidence="7">JA276</strain>
    </source>
</reference>